<evidence type="ECO:0000256" key="1">
    <source>
        <dbReference type="SAM" id="Phobius"/>
    </source>
</evidence>
<feature type="transmembrane region" description="Helical" evidence="1">
    <location>
        <begin position="15"/>
        <end position="41"/>
    </location>
</feature>
<dbReference type="Proteomes" id="UP000658127">
    <property type="component" value="Unassembled WGS sequence"/>
</dbReference>
<gene>
    <name evidence="2" type="ORF">GCM10011610_01000</name>
</gene>
<proteinExistence type="predicted"/>
<sequence>MTTALFTLLSTLFTVYPIAAAAVVCAIVAVVLAVVIVAVAASTEKRRRDARRTLDKIDRLLGTVLNRR</sequence>
<name>A0ABQ2K530_9NOCA</name>
<protein>
    <recommendedName>
        <fullName evidence="4">DUF4229 domain-containing protein</fullName>
    </recommendedName>
</protein>
<keyword evidence="3" id="KW-1185">Reference proteome</keyword>
<accession>A0ABQ2K530</accession>
<dbReference type="RefSeq" id="WP_189022610.1">
    <property type="nucleotide sequence ID" value="NZ_BMNE01000001.1"/>
</dbReference>
<organism evidence="2 3">
    <name type="scientific">Nocardia rhizosphaerihabitans</name>
    <dbReference type="NCBI Taxonomy" id="1691570"/>
    <lineage>
        <taxon>Bacteria</taxon>
        <taxon>Bacillati</taxon>
        <taxon>Actinomycetota</taxon>
        <taxon>Actinomycetes</taxon>
        <taxon>Mycobacteriales</taxon>
        <taxon>Nocardiaceae</taxon>
        <taxon>Nocardia</taxon>
    </lineage>
</organism>
<comment type="caution">
    <text evidence="2">The sequence shown here is derived from an EMBL/GenBank/DDBJ whole genome shotgun (WGS) entry which is preliminary data.</text>
</comment>
<keyword evidence="1" id="KW-0812">Transmembrane</keyword>
<evidence type="ECO:0000313" key="2">
    <source>
        <dbReference type="EMBL" id="GGN66243.1"/>
    </source>
</evidence>
<evidence type="ECO:0000313" key="3">
    <source>
        <dbReference type="Proteomes" id="UP000658127"/>
    </source>
</evidence>
<keyword evidence="1" id="KW-1133">Transmembrane helix</keyword>
<reference evidence="3" key="1">
    <citation type="journal article" date="2019" name="Int. J. Syst. Evol. Microbiol.">
        <title>The Global Catalogue of Microorganisms (GCM) 10K type strain sequencing project: providing services to taxonomists for standard genome sequencing and annotation.</title>
        <authorList>
            <consortium name="The Broad Institute Genomics Platform"/>
            <consortium name="The Broad Institute Genome Sequencing Center for Infectious Disease"/>
            <person name="Wu L."/>
            <person name="Ma J."/>
        </authorList>
    </citation>
    <scope>NUCLEOTIDE SEQUENCE [LARGE SCALE GENOMIC DNA]</scope>
    <source>
        <strain evidence="3">CGMCC 4.7329</strain>
    </source>
</reference>
<evidence type="ECO:0008006" key="4">
    <source>
        <dbReference type="Google" id="ProtNLM"/>
    </source>
</evidence>
<dbReference type="EMBL" id="BMNE01000001">
    <property type="protein sequence ID" value="GGN66243.1"/>
    <property type="molecule type" value="Genomic_DNA"/>
</dbReference>
<keyword evidence="1" id="KW-0472">Membrane</keyword>